<name>A0A8J3FAI6_9ACTN</name>
<evidence type="ECO:0000313" key="1">
    <source>
        <dbReference type="EMBL" id="GGJ92463.1"/>
    </source>
</evidence>
<dbReference type="RefSeq" id="WP_189170068.1">
    <property type="nucleotide sequence ID" value="NZ_BMQB01000004.1"/>
</dbReference>
<accession>A0A8J3FAI6</accession>
<protein>
    <submittedName>
        <fullName evidence="1">Uncharacterized protein</fullName>
    </submittedName>
</protein>
<gene>
    <name evidence="1" type="ORF">GCM10010123_22910</name>
</gene>
<comment type="caution">
    <text evidence="1">The sequence shown here is derived from an EMBL/GenBank/DDBJ whole genome shotgun (WGS) entry which is preliminary data.</text>
</comment>
<sequence length="224" mass="22869">MQLQHSIDGGRPLDADLVADLDAFLDRVADAPAGTVPVLHLSGAPAGPPAQRPAIGLVNKWERVLRRLERLPAPTVAAVAGDCGGTAVEALLATDHRIAAAGSRLHLPAGAGGVWPGMGLYRLVNQAGYARVRRSVLFGAPIPAARAAELDLVDEVAAAPAAAVAAAVRELSGAGGAEVAVRRQLMLDATTTTFEEALGRHLAACDRLLRRAAGEGVPGVAAFA</sequence>
<evidence type="ECO:0000313" key="2">
    <source>
        <dbReference type="Proteomes" id="UP000649739"/>
    </source>
</evidence>
<dbReference type="EMBL" id="BMQB01000004">
    <property type="protein sequence ID" value="GGJ92463.1"/>
    <property type="molecule type" value="Genomic_DNA"/>
</dbReference>
<dbReference type="NCBIfam" id="NF042431">
    <property type="entry name" value="EnCoAhydt_DpgB"/>
    <property type="match status" value="1"/>
</dbReference>
<dbReference type="PANTHER" id="PTHR11941">
    <property type="entry name" value="ENOYL-COA HYDRATASE-RELATED"/>
    <property type="match status" value="1"/>
</dbReference>
<dbReference type="InterPro" id="IPR001753">
    <property type="entry name" value="Enoyl-CoA_hydra/iso"/>
</dbReference>
<dbReference type="Proteomes" id="UP000649739">
    <property type="component" value="Unassembled WGS sequence"/>
</dbReference>
<dbReference type="CDD" id="cd06558">
    <property type="entry name" value="crotonase-like"/>
    <property type="match status" value="1"/>
</dbReference>
<dbReference type="AlphaFoldDB" id="A0A8J3FAI6"/>
<reference evidence="1" key="2">
    <citation type="submission" date="2020-09" db="EMBL/GenBank/DDBJ databases">
        <authorList>
            <person name="Sun Q."/>
            <person name="Ohkuma M."/>
        </authorList>
    </citation>
    <scope>NUCLEOTIDE SEQUENCE</scope>
    <source>
        <strain evidence="1">JCM 3090</strain>
    </source>
</reference>
<organism evidence="1 2">
    <name type="scientific">Pilimelia anulata</name>
    <dbReference type="NCBI Taxonomy" id="53371"/>
    <lineage>
        <taxon>Bacteria</taxon>
        <taxon>Bacillati</taxon>
        <taxon>Actinomycetota</taxon>
        <taxon>Actinomycetes</taxon>
        <taxon>Micromonosporales</taxon>
        <taxon>Micromonosporaceae</taxon>
        <taxon>Pilimelia</taxon>
    </lineage>
</organism>
<proteinExistence type="predicted"/>
<dbReference type="InterPro" id="IPR029045">
    <property type="entry name" value="ClpP/crotonase-like_dom_sf"/>
</dbReference>
<dbReference type="Gene3D" id="3.90.226.10">
    <property type="entry name" value="2-enoyl-CoA Hydratase, Chain A, domain 1"/>
    <property type="match status" value="1"/>
</dbReference>
<reference evidence="1" key="1">
    <citation type="journal article" date="2014" name="Int. J. Syst. Evol. Microbiol.">
        <title>Complete genome sequence of Corynebacterium casei LMG S-19264T (=DSM 44701T), isolated from a smear-ripened cheese.</title>
        <authorList>
            <consortium name="US DOE Joint Genome Institute (JGI-PGF)"/>
            <person name="Walter F."/>
            <person name="Albersmeier A."/>
            <person name="Kalinowski J."/>
            <person name="Ruckert C."/>
        </authorList>
    </citation>
    <scope>NUCLEOTIDE SEQUENCE</scope>
    <source>
        <strain evidence="1">JCM 3090</strain>
    </source>
</reference>
<dbReference type="GO" id="GO:0006635">
    <property type="term" value="P:fatty acid beta-oxidation"/>
    <property type="evidence" value="ECO:0007669"/>
    <property type="project" value="TreeGrafter"/>
</dbReference>
<dbReference type="InterPro" id="IPR053545">
    <property type="entry name" value="Enoyl-CoA_hydratase-like"/>
</dbReference>
<dbReference type="GO" id="GO:0003824">
    <property type="term" value="F:catalytic activity"/>
    <property type="evidence" value="ECO:0007669"/>
    <property type="project" value="UniProtKB-ARBA"/>
</dbReference>
<dbReference type="PANTHER" id="PTHR11941:SF54">
    <property type="entry name" value="ENOYL-COA HYDRATASE, MITOCHONDRIAL"/>
    <property type="match status" value="1"/>
</dbReference>
<dbReference type="Pfam" id="PF00378">
    <property type="entry name" value="ECH_1"/>
    <property type="match status" value="1"/>
</dbReference>
<keyword evidence="2" id="KW-1185">Reference proteome</keyword>
<dbReference type="SUPFAM" id="SSF52096">
    <property type="entry name" value="ClpP/crotonase"/>
    <property type="match status" value="1"/>
</dbReference>